<proteinExistence type="predicted"/>
<dbReference type="RefSeq" id="WP_169112612.1">
    <property type="nucleotide sequence ID" value="NZ_CP051684.1"/>
</dbReference>
<feature type="domain" description="SnoaL-like" evidence="1">
    <location>
        <begin position="28"/>
        <end position="114"/>
    </location>
</feature>
<evidence type="ECO:0000313" key="2">
    <source>
        <dbReference type="EMBL" id="QJD91103.1"/>
    </source>
</evidence>
<organism evidence="2 3">
    <name type="scientific">Duganella dendranthematis</name>
    <dbReference type="NCBI Taxonomy" id="2728021"/>
    <lineage>
        <taxon>Bacteria</taxon>
        <taxon>Pseudomonadati</taxon>
        <taxon>Pseudomonadota</taxon>
        <taxon>Betaproteobacteria</taxon>
        <taxon>Burkholderiales</taxon>
        <taxon>Oxalobacteraceae</taxon>
        <taxon>Telluria group</taxon>
        <taxon>Duganella</taxon>
    </lineage>
</organism>
<keyword evidence="3" id="KW-1185">Reference proteome</keyword>
<sequence length="125" mass="13274">MATDSIDYDGLMQANPTEVFGNRDVIQRVQAIKRLYAEDAMLYEPDAAVQGHAAIDAAVSRLLGRLPADFVFSAVGPAVGHHGMGRLSWRLGPPGGPAAITGMDLVQISDGRIQSLFVFLDPAAP</sequence>
<dbReference type="InterPro" id="IPR032710">
    <property type="entry name" value="NTF2-like_dom_sf"/>
</dbReference>
<dbReference type="EMBL" id="CP051684">
    <property type="protein sequence ID" value="QJD91103.1"/>
    <property type="molecule type" value="Genomic_DNA"/>
</dbReference>
<dbReference type="Proteomes" id="UP000503117">
    <property type="component" value="Chromosome"/>
</dbReference>
<evidence type="ECO:0000259" key="1">
    <source>
        <dbReference type="Pfam" id="PF12680"/>
    </source>
</evidence>
<protein>
    <submittedName>
        <fullName evidence="2">Nuclear transport factor 2 family protein</fullName>
    </submittedName>
</protein>
<dbReference type="Pfam" id="PF12680">
    <property type="entry name" value="SnoaL_2"/>
    <property type="match status" value="1"/>
</dbReference>
<dbReference type="Gene3D" id="3.10.450.50">
    <property type="match status" value="1"/>
</dbReference>
<dbReference type="SUPFAM" id="SSF54427">
    <property type="entry name" value="NTF2-like"/>
    <property type="match status" value="1"/>
</dbReference>
<reference evidence="2 3" key="1">
    <citation type="submission" date="2020-04" db="EMBL/GenBank/DDBJ databases">
        <title>Genome sequencing of novel species.</title>
        <authorList>
            <person name="Heo J."/>
            <person name="Kim S.-J."/>
            <person name="Kim J.-S."/>
            <person name="Hong S.-B."/>
            <person name="Kwon S.-W."/>
        </authorList>
    </citation>
    <scope>NUCLEOTIDE SEQUENCE [LARGE SCALE GENOMIC DNA]</scope>
    <source>
        <strain evidence="2 3">AF9R3</strain>
    </source>
</reference>
<accession>A0ABX6M9W0</accession>
<name>A0ABX6M9W0_9BURK</name>
<gene>
    <name evidence="2" type="ORF">HH213_14040</name>
</gene>
<dbReference type="InterPro" id="IPR037401">
    <property type="entry name" value="SnoaL-like"/>
</dbReference>
<evidence type="ECO:0000313" key="3">
    <source>
        <dbReference type="Proteomes" id="UP000503117"/>
    </source>
</evidence>